<dbReference type="InterPro" id="IPR036291">
    <property type="entry name" value="NAD(P)-bd_dom_sf"/>
</dbReference>
<dbReference type="PANTHER" id="PTHR43377:SF1">
    <property type="entry name" value="BILIVERDIN REDUCTASE A"/>
    <property type="match status" value="1"/>
</dbReference>
<reference evidence="2" key="1">
    <citation type="submission" date="2018-05" db="EMBL/GenBank/DDBJ databases">
        <authorList>
            <person name="Lanie J.A."/>
            <person name="Ng W.-L."/>
            <person name="Kazmierczak K.M."/>
            <person name="Andrzejewski T.M."/>
            <person name="Davidsen T.M."/>
            <person name="Wayne K.J."/>
            <person name="Tettelin H."/>
            <person name="Glass J.I."/>
            <person name="Rusch D."/>
            <person name="Podicherti R."/>
            <person name="Tsui H.-C.T."/>
            <person name="Winkler M.E."/>
        </authorList>
    </citation>
    <scope>NUCLEOTIDE SEQUENCE</scope>
</reference>
<dbReference type="InterPro" id="IPR051450">
    <property type="entry name" value="Gfo/Idh/MocA_Oxidoreductases"/>
</dbReference>
<dbReference type="AlphaFoldDB" id="A0A382S9D3"/>
<evidence type="ECO:0000313" key="2">
    <source>
        <dbReference type="EMBL" id="SVD06075.1"/>
    </source>
</evidence>
<dbReference type="EMBL" id="UINC01127147">
    <property type="protein sequence ID" value="SVD06075.1"/>
    <property type="molecule type" value="Genomic_DNA"/>
</dbReference>
<name>A0A382S9D3_9ZZZZ</name>
<proteinExistence type="predicted"/>
<accession>A0A382S9D3</accession>
<feature type="domain" description="Gfo/Idh/MocA-like oxidoreductase N-terminal" evidence="1">
    <location>
        <begin position="1"/>
        <end position="101"/>
    </location>
</feature>
<dbReference type="PANTHER" id="PTHR43377">
    <property type="entry name" value="BILIVERDIN REDUCTASE A"/>
    <property type="match status" value="1"/>
</dbReference>
<dbReference type="Gene3D" id="3.40.50.720">
    <property type="entry name" value="NAD(P)-binding Rossmann-like Domain"/>
    <property type="match status" value="1"/>
</dbReference>
<dbReference type="SUPFAM" id="SSF51735">
    <property type="entry name" value="NAD(P)-binding Rossmann-fold domains"/>
    <property type="match status" value="1"/>
</dbReference>
<gene>
    <name evidence="2" type="ORF">METZ01_LOCUS358929</name>
</gene>
<protein>
    <recommendedName>
        <fullName evidence="1">Gfo/Idh/MocA-like oxidoreductase N-terminal domain-containing protein</fullName>
    </recommendedName>
</protein>
<organism evidence="2">
    <name type="scientific">marine metagenome</name>
    <dbReference type="NCBI Taxonomy" id="408172"/>
    <lineage>
        <taxon>unclassified sequences</taxon>
        <taxon>metagenomes</taxon>
        <taxon>ecological metagenomes</taxon>
    </lineage>
</organism>
<evidence type="ECO:0000259" key="1">
    <source>
        <dbReference type="Pfam" id="PF01408"/>
    </source>
</evidence>
<dbReference type="InterPro" id="IPR000683">
    <property type="entry name" value="Gfo/Idh/MocA-like_OxRdtase_N"/>
</dbReference>
<dbReference type="GO" id="GO:0000166">
    <property type="term" value="F:nucleotide binding"/>
    <property type="evidence" value="ECO:0007669"/>
    <property type="project" value="InterPro"/>
</dbReference>
<sequence length="102" mass="11440">MGEYHIGVLSEVQATDLVGIVDSDQERAKTISERYNVPCYIDYKDIISKVDVVVIAVPTSLHYQVGKEFLEAGVHTLLEKPCTNDLDQARELFDLAEKKNVT</sequence>
<feature type="non-terminal residue" evidence="2">
    <location>
        <position position="102"/>
    </location>
</feature>
<dbReference type="Pfam" id="PF01408">
    <property type="entry name" value="GFO_IDH_MocA"/>
    <property type="match status" value="1"/>
</dbReference>